<dbReference type="InterPro" id="IPR015590">
    <property type="entry name" value="Aldehyde_DH_dom"/>
</dbReference>
<dbReference type="EMBL" id="QPKB01000002">
    <property type="protein sequence ID" value="RWR75746.1"/>
    <property type="molecule type" value="Genomic_DNA"/>
</dbReference>
<accession>A0A443NB64</accession>
<comment type="similarity">
    <text evidence="1 5">Belongs to the aldehyde dehydrogenase family.</text>
</comment>
<evidence type="ECO:0000256" key="1">
    <source>
        <dbReference type="ARBA" id="ARBA00009986"/>
    </source>
</evidence>
<evidence type="ECO:0000313" key="8">
    <source>
        <dbReference type="EMBL" id="RWR75746.1"/>
    </source>
</evidence>
<dbReference type="InterPro" id="IPR016161">
    <property type="entry name" value="Ald_DH/histidinol_DH"/>
</dbReference>
<keyword evidence="3" id="KW-0520">NAD</keyword>
<feature type="active site" evidence="6">
    <location>
        <position position="278"/>
    </location>
</feature>
<organism evidence="8 9">
    <name type="scientific">Cinnamomum micranthum f. kanehirae</name>
    <dbReference type="NCBI Taxonomy" id="337451"/>
    <lineage>
        <taxon>Eukaryota</taxon>
        <taxon>Viridiplantae</taxon>
        <taxon>Streptophyta</taxon>
        <taxon>Embryophyta</taxon>
        <taxon>Tracheophyta</taxon>
        <taxon>Spermatophyta</taxon>
        <taxon>Magnoliopsida</taxon>
        <taxon>Magnoliidae</taxon>
        <taxon>Laurales</taxon>
        <taxon>Lauraceae</taxon>
        <taxon>Cinnamomum</taxon>
    </lineage>
</organism>
<dbReference type="OrthoDB" id="440325at2759"/>
<keyword evidence="2 5" id="KW-0560">Oxidoreductase</keyword>
<evidence type="ECO:0000313" key="9">
    <source>
        <dbReference type="Proteomes" id="UP000283530"/>
    </source>
</evidence>
<evidence type="ECO:0000259" key="7">
    <source>
        <dbReference type="Pfam" id="PF00171"/>
    </source>
</evidence>
<evidence type="ECO:0000256" key="3">
    <source>
        <dbReference type="ARBA" id="ARBA00023027"/>
    </source>
</evidence>
<name>A0A443NB64_9MAGN</name>
<evidence type="ECO:0000256" key="5">
    <source>
        <dbReference type="PIRNR" id="PIRNR036492"/>
    </source>
</evidence>
<keyword evidence="9" id="KW-1185">Reference proteome</keyword>
<dbReference type="GO" id="GO:0005737">
    <property type="term" value="C:cytoplasm"/>
    <property type="evidence" value="ECO:0007669"/>
    <property type="project" value="TreeGrafter"/>
</dbReference>
<dbReference type="InterPro" id="IPR012394">
    <property type="entry name" value="Aldehyde_DH_NAD(P)"/>
</dbReference>
<protein>
    <recommendedName>
        <fullName evidence="5">Aldehyde dehydrogenase</fullName>
    </recommendedName>
</protein>
<dbReference type="FunFam" id="3.40.605.10:FF:000004">
    <property type="entry name" value="Aldehyde dehydrogenase"/>
    <property type="match status" value="1"/>
</dbReference>
<dbReference type="GO" id="GO:0004029">
    <property type="term" value="F:aldehyde dehydrogenase (NAD+) activity"/>
    <property type="evidence" value="ECO:0007669"/>
    <property type="project" value="UniProtKB-EC"/>
</dbReference>
<reference evidence="8 9" key="1">
    <citation type="journal article" date="2019" name="Nat. Plants">
        <title>Stout camphor tree genome fills gaps in understanding of flowering plant genome evolution.</title>
        <authorList>
            <person name="Chaw S.M."/>
            <person name="Liu Y.C."/>
            <person name="Wu Y.W."/>
            <person name="Wang H.Y."/>
            <person name="Lin C.I."/>
            <person name="Wu C.S."/>
            <person name="Ke H.M."/>
            <person name="Chang L.Y."/>
            <person name="Hsu C.Y."/>
            <person name="Yang H.T."/>
            <person name="Sudianto E."/>
            <person name="Hsu M.H."/>
            <person name="Wu K.P."/>
            <person name="Wang L.N."/>
            <person name="Leebens-Mack J.H."/>
            <person name="Tsai I.J."/>
        </authorList>
    </citation>
    <scope>NUCLEOTIDE SEQUENCE [LARGE SCALE GENOMIC DNA]</scope>
    <source>
        <strain evidence="9">cv. Chaw 1501</strain>
        <tissue evidence="8">Young leaves</tissue>
    </source>
</reference>
<evidence type="ECO:0000256" key="2">
    <source>
        <dbReference type="ARBA" id="ARBA00023002"/>
    </source>
</evidence>
<dbReference type="Gene3D" id="3.40.605.10">
    <property type="entry name" value="Aldehyde Dehydrogenase, Chain A, domain 1"/>
    <property type="match status" value="1"/>
</dbReference>
<dbReference type="InterPro" id="IPR016163">
    <property type="entry name" value="Ald_DH_C"/>
</dbReference>
<dbReference type="STRING" id="337451.A0A443NB64"/>
<dbReference type="GO" id="GO:0009737">
    <property type="term" value="P:response to abscisic acid"/>
    <property type="evidence" value="ECO:0007669"/>
    <property type="project" value="UniProtKB-ARBA"/>
</dbReference>
<dbReference type="Gene3D" id="3.40.309.10">
    <property type="entry name" value="Aldehyde Dehydrogenase, Chain A, domain 2"/>
    <property type="match status" value="1"/>
</dbReference>
<dbReference type="Proteomes" id="UP000283530">
    <property type="component" value="Unassembled WGS sequence"/>
</dbReference>
<evidence type="ECO:0000256" key="4">
    <source>
        <dbReference type="ARBA" id="ARBA00049194"/>
    </source>
</evidence>
<dbReference type="PIRSF" id="PIRSF036492">
    <property type="entry name" value="ALDH"/>
    <property type="match status" value="1"/>
</dbReference>
<dbReference type="InterPro" id="IPR016162">
    <property type="entry name" value="Ald_DH_N"/>
</dbReference>
<evidence type="ECO:0000256" key="6">
    <source>
        <dbReference type="PIRSR" id="PIRSR036492-1"/>
    </source>
</evidence>
<dbReference type="FunFam" id="3.40.309.10:FF:000003">
    <property type="entry name" value="Aldehyde dehydrogenase"/>
    <property type="match status" value="1"/>
</dbReference>
<dbReference type="Pfam" id="PF00171">
    <property type="entry name" value="Aldedh"/>
    <property type="match status" value="1"/>
</dbReference>
<dbReference type="GO" id="GO:0006081">
    <property type="term" value="P:aldehyde metabolic process"/>
    <property type="evidence" value="ECO:0007669"/>
    <property type="project" value="InterPro"/>
</dbReference>
<comment type="catalytic activity">
    <reaction evidence="4">
        <text>an aldehyde + NAD(+) + H2O = a carboxylate + NADH + 2 H(+)</text>
        <dbReference type="Rhea" id="RHEA:16185"/>
        <dbReference type="ChEBI" id="CHEBI:15377"/>
        <dbReference type="ChEBI" id="CHEBI:15378"/>
        <dbReference type="ChEBI" id="CHEBI:17478"/>
        <dbReference type="ChEBI" id="CHEBI:29067"/>
        <dbReference type="ChEBI" id="CHEBI:57540"/>
        <dbReference type="ChEBI" id="CHEBI:57945"/>
        <dbReference type="EC" id="1.2.1.3"/>
    </reaction>
</comment>
<sequence length="511" mass="57424">MGELPIYCLLSTRETTSIVSCLVGKMKVMDLVHLEENMKELRECFRSRKTKSATWRRDQLEGLMSLLKEKESEIFKAVKEDLGKPRAEAYRDEVGVVRKSLNLALSSLDDWMASKKVYVPRIAFPTNGEIVPEPLGVVLILSSWNLPFALALDPLIGAIAAGNAAVIKPSELAPATSSLLAEYIPTYLDNKAVKVFQGGSPVAERLLEMKWDKIFFTGSPRVGRIVMSAAAKHLTPVALELGGKCPAVLDHIPNHRDREVTIRRIVTGKWGACFGQACIAIDYLLVEEKHASATIDQLKEWITKFYGDRPLETNSISRIVNKSQFMRLRNLVQDPTVAASIVHGGHMDEDNLFIEPTILLDPPLESEIMTEEIFGPFLPIITLKKIEDSIEFVNSKPRALAMYVFTKNENFKKRVIVETSSGSVTFNDAMIQFLCDTLPFGGIGESGFGRYHGKFSFDTFSHEKAVLRRSFLIELSFGYPPWSDHKLQFLRAAYNFDYIQLFLLLLGLKRK</sequence>
<feature type="domain" description="Aldehyde dehydrogenase" evidence="7">
    <location>
        <begin position="24"/>
        <end position="466"/>
    </location>
</feature>
<dbReference type="SUPFAM" id="SSF53720">
    <property type="entry name" value="ALDH-like"/>
    <property type="match status" value="1"/>
</dbReference>
<dbReference type="PANTHER" id="PTHR43570:SF30">
    <property type="entry name" value="ALDEHYDE DEHYDROGENASE"/>
    <property type="match status" value="1"/>
</dbReference>
<gene>
    <name evidence="8" type="ORF">CKAN_00414400</name>
</gene>
<comment type="caution">
    <text evidence="8">The sequence shown here is derived from an EMBL/GenBank/DDBJ whole genome shotgun (WGS) entry which is preliminary data.</text>
</comment>
<dbReference type="AlphaFoldDB" id="A0A443NB64"/>
<dbReference type="PANTHER" id="PTHR43570">
    <property type="entry name" value="ALDEHYDE DEHYDROGENASE"/>
    <property type="match status" value="1"/>
</dbReference>
<proteinExistence type="inferred from homology"/>
<feature type="active site" evidence="6">
    <location>
        <position position="240"/>
    </location>
</feature>